<keyword evidence="9" id="KW-1185">Reference proteome</keyword>
<evidence type="ECO:0000256" key="5">
    <source>
        <dbReference type="ARBA" id="ARBA00022679"/>
    </source>
</evidence>
<keyword evidence="4 6" id="KW-0328">Glycosyltransferase</keyword>
<reference evidence="8 9" key="1">
    <citation type="journal article" date="2023" name="Microbiol. Resour. Announc.">
        <title>Complete Genome Sequence of Imperialibacter roseus strain P4T.</title>
        <authorList>
            <person name="Tizabi D.R."/>
            <person name="Bachvaroff T."/>
            <person name="Hill R.T."/>
        </authorList>
    </citation>
    <scope>NUCLEOTIDE SEQUENCE [LARGE SCALE GENOMIC DNA]</scope>
    <source>
        <strain evidence="8 9">P4T</strain>
    </source>
</reference>
<evidence type="ECO:0000259" key="7">
    <source>
        <dbReference type="Pfam" id="PF01048"/>
    </source>
</evidence>
<dbReference type="NCBIfam" id="TIGR01700">
    <property type="entry name" value="PNPH"/>
    <property type="match status" value="1"/>
</dbReference>
<dbReference type="SUPFAM" id="SSF53167">
    <property type="entry name" value="Purine and uridine phosphorylases"/>
    <property type="match status" value="1"/>
</dbReference>
<dbReference type="EC" id="2.4.2.1" evidence="6"/>
<evidence type="ECO:0000313" key="9">
    <source>
        <dbReference type="Proteomes" id="UP001302349"/>
    </source>
</evidence>
<dbReference type="Gene3D" id="3.40.50.1580">
    <property type="entry name" value="Nucleoside phosphorylase domain"/>
    <property type="match status" value="1"/>
</dbReference>
<dbReference type="PANTHER" id="PTHR11904:SF9">
    <property type="entry name" value="PURINE NUCLEOSIDE PHOSPHORYLASE-RELATED"/>
    <property type="match status" value="1"/>
</dbReference>
<dbReference type="InterPro" id="IPR011268">
    <property type="entry name" value="Purine_phosphorylase"/>
</dbReference>
<dbReference type="Proteomes" id="UP001302349">
    <property type="component" value="Chromosome"/>
</dbReference>
<comment type="similarity">
    <text evidence="2 6">Belongs to the PNP/MTAP phosphorylase family.</text>
</comment>
<dbReference type="InterPro" id="IPR000845">
    <property type="entry name" value="Nucleoside_phosphorylase_d"/>
</dbReference>
<sequence>MHVPITQIQEISQFLQSKTAVRPETGIILGTGLHSLVDEVTIADVIDYKDIPHFPVSTVEFHKGKLIFGHIGQVPVVVMQGRFHFYEGYSMQQVTLPVRVMKLLGIKRLFVSNASGGLNPDFQNSDMMMVTDHINLFTENPLRGKNLDTLGDRFPDMSEAYDRGMLKLARQIAKEEGIDLKEGVYAGVEGPNLETPAEYKYLRIIGADAVGMSTVPEVIVARHMEIPVFALSIITDMGVPGLIKKVNLQEIVDAAQKAEPLLKKMVSRMVESTGD</sequence>
<accession>A0ABZ0IIN0</accession>
<keyword evidence="5 6" id="KW-0808">Transferase</keyword>
<dbReference type="Pfam" id="PF01048">
    <property type="entry name" value="PNP_UDP_1"/>
    <property type="match status" value="1"/>
</dbReference>
<comment type="function">
    <text evidence="6">The purine nucleoside phosphorylases catalyze the phosphorolytic breakdown of the N-glycosidic bond in the beta-(deoxy)ribonucleoside molecules, with the formation of the corresponding free purine bases and pentose-1-phosphate.</text>
</comment>
<dbReference type="CDD" id="cd09009">
    <property type="entry name" value="PNP-EcPNPII_like"/>
    <property type="match status" value="1"/>
</dbReference>
<dbReference type="GO" id="GO:0004731">
    <property type="term" value="F:purine-nucleoside phosphorylase activity"/>
    <property type="evidence" value="ECO:0007669"/>
    <property type="project" value="UniProtKB-EC"/>
</dbReference>
<evidence type="ECO:0000256" key="1">
    <source>
        <dbReference type="ARBA" id="ARBA00005058"/>
    </source>
</evidence>
<evidence type="ECO:0000256" key="6">
    <source>
        <dbReference type="PIRNR" id="PIRNR000477"/>
    </source>
</evidence>
<dbReference type="InterPro" id="IPR018099">
    <property type="entry name" value="Purine_phosphorylase-2_CS"/>
</dbReference>
<dbReference type="PROSITE" id="PS01240">
    <property type="entry name" value="PNP_MTAP_2"/>
    <property type="match status" value="1"/>
</dbReference>
<evidence type="ECO:0000256" key="4">
    <source>
        <dbReference type="ARBA" id="ARBA00022676"/>
    </source>
</evidence>
<evidence type="ECO:0000256" key="2">
    <source>
        <dbReference type="ARBA" id="ARBA00006751"/>
    </source>
</evidence>
<organism evidence="8 9">
    <name type="scientific">Imperialibacter roseus</name>
    <dbReference type="NCBI Taxonomy" id="1324217"/>
    <lineage>
        <taxon>Bacteria</taxon>
        <taxon>Pseudomonadati</taxon>
        <taxon>Bacteroidota</taxon>
        <taxon>Cytophagia</taxon>
        <taxon>Cytophagales</taxon>
        <taxon>Flammeovirgaceae</taxon>
        <taxon>Imperialibacter</taxon>
    </lineage>
</organism>
<dbReference type="PANTHER" id="PTHR11904">
    <property type="entry name" value="METHYLTHIOADENOSINE/PURINE NUCLEOSIDE PHOSPHORYLASE"/>
    <property type="match status" value="1"/>
</dbReference>
<proteinExistence type="inferred from homology"/>
<dbReference type="InterPro" id="IPR011270">
    <property type="entry name" value="Pur_Nuc_Pase_Ino/Guo-sp"/>
</dbReference>
<dbReference type="EMBL" id="CP136051">
    <property type="protein sequence ID" value="WOK04892.1"/>
    <property type="molecule type" value="Genomic_DNA"/>
</dbReference>
<evidence type="ECO:0000256" key="3">
    <source>
        <dbReference type="ARBA" id="ARBA00011233"/>
    </source>
</evidence>
<dbReference type="NCBIfam" id="NF006054">
    <property type="entry name" value="PRK08202.1"/>
    <property type="match status" value="1"/>
</dbReference>
<dbReference type="RefSeq" id="WP_317487690.1">
    <property type="nucleotide sequence ID" value="NZ_CP136051.1"/>
</dbReference>
<comment type="pathway">
    <text evidence="1 6">Purine metabolism; purine nucleoside salvage.</text>
</comment>
<evidence type="ECO:0000313" key="8">
    <source>
        <dbReference type="EMBL" id="WOK04892.1"/>
    </source>
</evidence>
<comment type="subunit">
    <text evidence="3">Homotrimer.</text>
</comment>
<feature type="domain" description="Nucleoside phosphorylase" evidence="7">
    <location>
        <begin position="26"/>
        <end position="271"/>
    </location>
</feature>
<dbReference type="PIRSF" id="PIRSF000477">
    <property type="entry name" value="PurNPase"/>
    <property type="match status" value="1"/>
</dbReference>
<protein>
    <recommendedName>
        <fullName evidence="6">Purine nucleoside phosphorylase</fullName>
        <ecNumber evidence="6">2.4.2.1</ecNumber>
    </recommendedName>
    <alternativeName>
        <fullName evidence="6">Inosine-guanosine phosphorylase</fullName>
    </alternativeName>
</protein>
<dbReference type="NCBIfam" id="TIGR01697">
    <property type="entry name" value="PNPH-PUNA-XAPA"/>
    <property type="match status" value="1"/>
</dbReference>
<name>A0ABZ0IIN0_9BACT</name>
<dbReference type="InterPro" id="IPR035994">
    <property type="entry name" value="Nucleoside_phosphorylase_sf"/>
</dbReference>
<gene>
    <name evidence="8" type="ORF">RT717_17560</name>
</gene>